<evidence type="ECO:0000259" key="3">
    <source>
        <dbReference type="Pfam" id="PF13359"/>
    </source>
</evidence>
<organism evidence="4 5">
    <name type="scientific">Trichocoleus desertorum GB2-A4</name>
    <dbReference type="NCBI Taxonomy" id="2933944"/>
    <lineage>
        <taxon>Bacteria</taxon>
        <taxon>Bacillati</taxon>
        <taxon>Cyanobacteriota</taxon>
        <taxon>Cyanophyceae</taxon>
        <taxon>Leptolyngbyales</taxon>
        <taxon>Trichocoleusaceae</taxon>
        <taxon>Trichocoleus</taxon>
    </lineage>
</organism>
<evidence type="ECO:0000313" key="5">
    <source>
        <dbReference type="Proteomes" id="UP001464891"/>
    </source>
</evidence>
<evidence type="ECO:0000256" key="2">
    <source>
        <dbReference type="ARBA" id="ARBA00022723"/>
    </source>
</evidence>
<proteinExistence type="predicted"/>
<comment type="caution">
    <text evidence="4">The sequence shown here is derived from an EMBL/GenBank/DDBJ whole genome shotgun (WGS) entry which is preliminary data.</text>
</comment>
<dbReference type="EMBL" id="JAMPKM010000041">
    <property type="protein sequence ID" value="MEP0820727.1"/>
    <property type="molecule type" value="Genomic_DNA"/>
</dbReference>
<accession>A0ABV0JG11</accession>
<keyword evidence="5" id="KW-1185">Reference proteome</keyword>
<name>A0ABV0JG11_9CYAN</name>
<dbReference type="Proteomes" id="UP001464891">
    <property type="component" value="Unassembled WGS sequence"/>
</dbReference>
<sequence>MPKGVDLVDVVLGGKGPRSDSKLLEQTQDELPNRLSFIGDRAYVSRCHTTTPHKKPPKGELTQEQKEFNRYVSQKRVFVEQVIRVIKIFQVAKEEFRMPSRMYEFAIGCACGLVRLRVQYV</sequence>
<gene>
    <name evidence="4" type="ORF">NC998_26920</name>
</gene>
<comment type="cofactor">
    <cofactor evidence="1">
        <name>a divalent metal cation</name>
        <dbReference type="ChEBI" id="CHEBI:60240"/>
    </cofactor>
</comment>
<dbReference type="Pfam" id="PF13359">
    <property type="entry name" value="DDE_Tnp_4"/>
    <property type="match status" value="1"/>
</dbReference>
<evidence type="ECO:0000313" key="4">
    <source>
        <dbReference type="EMBL" id="MEP0820727.1"/>
    </source>
</evidence>
<keyword evidence="2" id="KW-0479">Metal-binding</keyword>
<protein>
    <submittedName>
        <fullName evidence="4">Transposase family protein</fullName>
    </submittedName>
</protein>
<dbReference type="InterPro" id="IPR027806">
    <property type="entry name" value="HARBI1_dom"/>
</dbReference>
<feature type="domain" description="DDE Tnp4" evidence="3">
    <location>
        <begin position="20"/>
        <end position="114"/>
    </location>
</feature>
<evidence type="ECO:0000256" key="1">
    <source>
        <dbReference type="ARBA" id="ARBA00001968"/>
    </source>
</evidence>
<reference evidence="4 5" key="1">
    <citation type="submission" date="2022-04" db="EMBL/GenBank/DDBJ databases">
        <title>Positive selection, recombination, and allopatry shape intraspecific diversity of widespread and dominant cyanobacteria.</title>
        <authorList>
            <person name="Wei J."/>
            <person name="Shu W."/>
            <person name="Hu C."/>
        </authorList>
    </citation>
    <scope>NUCLEOTIDE SEQUENCE [LARGE SCALE GENOMIC DNA]</scope>
    <source>
        <strain evidence="4 5">GB2-A4</strain>
    </source>
</reference>